<dbReference type="InterPro" id="IPR003699">
    <property type="entry name" value="QueA"/>
</dbReference>
<dbReference type="GO" id="GO:0008616">
    <property type="term" value="P:tRNA queuosine(34) biosynthetic process"/>
    <property type="evidence" value="ECO:0007669"/>
    <property type="project" value="UniProtKB-KW"/>
</dbReference>
<evidence type="ECO:0000256" key="4">
    <source>
        <dbReference type="ARBA" id="ARBA00022785"/>
    </source>
</evidence>
<evidence type="ECO:0000313" key="5">
    <source>
        <dbReference type="EMBL" id="ADC35771.1"/>
    </source>
</evidence>
<dbReference type="SUPFAM" id="SSF111337">
    <property type="entry name" value="QueA-like"/>
    <property type="match status" value="1"/>
</dbReference>
<keyword evidence="3" id="KW-0949">S-adenosyl-L-methionine</keyword>
<protein>
    <submittedName>
        <fullName evidence="5">Queuosine biosynthesis protein</fullName>
    </submittedName>
</protein>
<dbReference type="InterPro" id="IPR036100">
    <property type="entry name" value="QueA_sf"/>
</dbReference>
<keyword evidence="1" id="KW-0963">Cytoplasm</keyword>
<keyword evidence="4" id="KW-0671">Queuosine biosynthesis</keyword>
<accession>E3T628</accession>
<dbReference type="Pfam" id="PF02547">
    <property type="entry name" value="Queuosine_synth"/>
    <property type="match status" value="1"/>
</dbReference>
<dbReference type="GO" id="GO:0051075">
    <property type="term" value="F:S-adenosylmethionine:tRNA ribosyltransferase-isomerase activity"/>
    <property type="evidence" value="ECO:0007669"/>
    <property type="project" value="TreeGrafter"/>
</dbReference>
<dbReference type="InterPro" id="IPR042118">
    <property type="entry name" value="QueA_dom1"/>
</dbReference>
<reference evidence="5" key="2">
    <citation type="journal article" date="2010" name="Appl. Environ. Microbiol.">
        <title>Comparative analysis of acidobacterial genomic fragments from terrestrial and aquatic metagenomic libraries, with emphasis on acidobacteria subdivision 6.</title>
        <authorList>
            <person name="Kielak A.M."/>
            <person name="van Veen J.A."/>
            <person name="Kowalchuk G.A."/>
        </authorList>
    </citation>
    <scope>NUCLEOTIDE SEQUENCE</scope>
</reference>
<dbReference type="Gene3D" id="3.40.1780.10">
    <property type="entry name" value="QueA-like"/>
    <property type="match status" value="1"/>
</dbReference>
<dbReference type="PANTHER" id="PTHR30307">
    <property type="entry name" value="S-ADENOSYLMETHIONINE:TRNA RIBOSYLTRANSFERASE-ISOMERASE"/>
    <property type="match status" value="1"/>
</dbReference>
<organism evidence="5">
    <name type="scientific">uncultured bacterium 293</name>
    <dbReference type="NCBI Taxonomy" id="698389"/>
    <lineage>
        <taxon>Bacteria</taxon>
        <taxon>environmental samples</taxon>
    </lineage>
</organism>
<reference evidence="5" key="1">
    <citation type="submission" date="2009-12" db="EMBL/GenBank/DDBJ databases">
        <authorList>
            <person name="Kielak A."/>
            <person name="van Veen J.A."/>
            <person name="Kowalchuk G.A."/>
        </authorList>
    </citation>
    <scope>NUCLEOTIDE SEQUENCE</scope>
</reference>
<dbReference type="NCBIfam" id="TIGR00113">
    <property type="entry name" value="queA"/>
    <property type="match status" value="1"/>
</dbReference>
<dbReference type="EMBL" id="GU260698">
    <property type="protein sequence ID" value="ADC35771.1"/>
    <property type="molecule type" value="Genomic_DNA"/>
</dbReference>
<proteinExistence type="predicted"/>
<dbReference type="InterPro" id="IPR042119">
    <property type="entry name" value="QueA_dom2"/>
</dbReference>
<name>E3T628_9BACT</name>
<dbReference type="AlphaFoldDB" id="E3T628"/>
<sequence length="310" mass="33701">MLDLPALLQPGDLLVLNRSRVIPARLHGRRASGQPAEVLLLQPADGEKARGGPRESWHALLRPGKRLRAGDSISIGDDLTLHVEDAPAQADGRRRVTLVAARGTVEQAIERDGHVPLPPYIRRGDTPADRLRYQTIYARERGSVAAPTAGLHLSERVFTALRARGVEWTEVLLHVGPGTFQPVRAEQVEDHRLPPEPAVIPEEAAAAVAAARARGGRVVAVGTTAVRALESAAGDDGRLRPGARETDLVIVPGYRFRVVDALLTNFHLPRSSLLLLVAAFTSRERVLDAYAHAVRAGYRFYSYGDAMLLR</sequence>
<dbReference type="Gene3D" id="2.40.10.240">
    <property type="entry name" value="QueA-like"/>
    <property type="match status" value="1"/>
</dbReference>
<evidence type="ECO:0000256" key="1">
    <source>
        <dbReference type="ARBA" id="ARBA00022490"/>
    </source>
</evidence>
<dbReference type="PANTHER" id="PTHR30307:SF0">
    <property type="entry name" value="S-ADENOSYLMETHIONINE:TRNA RIBOSYLTRANSFERASE-ISOMERASE"/>
    <property type="match status" value="1"/>
</dbReference>
<dbReference type="NCBIfam" id="NF001140">
    <property type="entry name" value="PRK00147.1"/>
    <property type="match status" value="1"/>
</dbReference>
<evidence type="ECO:0000256" key="2">
    <source>
        <dbReference type="ARBA" id="ARBA00022679"/>
    </source>
</evidence>
<keyword evidence="2" id="KW-0808">Transferase</keyword>
<evidence type="ECO:0000256" key="3">
    <source>
        <dbReference type="ARBA" id="ARBA00022691"/>
    </source>
</evidence>